<gene>
    <name evidence="2" type="ORF">N7472_003674</name>
</gene>
<name>A0A9W9MTJ7_9EURO</name>
<feature type="region of interest" description="Disordered" evidence="1">
    <location>
        <begin position="1"/>
        <end position="121"/>
    </location>
</feature>
<sequence>MLIYDLLDGSSSESIATAATRKRKRGDRSRAKHARMSSPMENLSPGSIHSMTPQTSKTSRKAGHKSSHKKEFKRDKSKSKSAMSHEALRSTPPGSIQRELTPKASSDQKHMKDPVSTKPMNPFELPGLPASEFIVPRELGLGILDCSSEKETSYEPVSEYLPEQHNEAPTPYTPGLHAVSHYNERIWSQCESACDTLLARQMYDELYDISTRIEDIMRGISVMLENKGAMDDCHEYDGLECHFDGYDFEPESAGGFMGGPENPLELSDGEGNALFVSSDERTCPGESGGVPGDE</sequence>
<feature type="compositionally biased region" description="Polar residues" evidence="1">
    <location>
        <begin position="39"/>
        <end position="57"/>
    </location>
</feature>
<keyword evidence="3" id="KW-1185">Reference proteome</keyword>
<organism evidence="2 3">
    <name type="scientific">Penicillium cf. griseofulvum</name>
    <dbReference type="NCBI Taxonomy" id="2972120"/>
    <lineage>
        <taxon>Eukaryota</taxon>
        <taxon>Fungi</taxon>
        <taxon>Dikarya</taxon>
        <taxon>Ascomycota</taxon>
        <taxon>Pezizomycotina</taxon>
        <taxon>Eurotiomycetes</taxon>
        <taxon>Eurotiomycetidae</taxon>
        <taxon>Eurotiales</taxon>
        <taxon>Aspergillaceae</taxon>
        <taxon>Penicillium</taxon>
    </lineage>
</organism>
<reference evidence="2" key="1">
    <citation type="submission" date="2022-11" db="EMBL/GenBank/DDBJ databases">
        <authorList>
            <person name="Petersen C."/>
        </authorList>
    </citation>
    <scope>NUCLEOTIDE SEQUENCE</scope>
    <source>
        <strain evidence="2">IBT 16849</strain>
    </source>
</reference>
<comment type="caution">
    <text evidence="2">The sequence shown here is derived from an EMBL/GenBank/DDBJ whole genome shotgun (WGS) entry which is preliminary data.</text>
</comment>
<feature type="region of interest" description="Disordered" evidence="1">
    <location>
        <begin position="255"/>
        <end position="294"/>
    </location>
</feature>
<proteinExistence type="predicted"/>
<evidence type="ECO:0000313" key="2">
    <source>
        <dbReference type="EMBL" id="KAJ5207226.1"/>
    </source>
</evidence>
<protein>
    <submittedName>
        <fullName evidence="2">Uncharacterized protein</fullName>
    </submittedName>
</protein>
<dbReference type="Proteomes" id="UP001150879">
    <property type="component" value="Unassembled WGS sequence"/>
</dbReference>
<dbReference type="OrthoDB" id="4346499at2759"/>
<dbReference type="AlphaFoldDB" id="A0A9W9MTJ7"/>
<feature type="compositionally biased region" description="Basic and acidic residues" evidence="1">
    <location>
        <begin position="106"/>
        <end position="115"/>
    </location>
</feature>
<accession>A0A9W9MTJ7</accession>
<feature type="compositionally biased region" description="Basic residues" evidence="1">
    <location>
        <begin position="20"/>
        <end position="35"/>
    </location>
</feature>
<feature type="compositionally biased region" description="Basic residues" evidence="1">
    <location>
        <begin position="58"/>
        <end position="79"/>
    </location>
</feature>
<evidence type="ECO:0000313" key="3">
    <source>
        <dbReference type="Proteomes" id="UP001150879"/>
    </source>
</evidence>
<dbReference type="EMBL" id="JAPQKP010000002">
    <property type="protein sequence ID" value="KAJ5207226.1"/>
    <property type="molecule type" value="Genomic_DNA"/>
</dbReference>
<evidence type="ECO:0000256" key="1">
    <source>
        <dbReference type="SAM" id="MobiDB-lite"/>
    </source>
</evidence>
<reference evidence="2" key="2">
    <citation type="journal article" date="2023" name="IMA Fungus">
        <title>Comparative genomic study of the Penicillium genus elucidates a diverse pangenome and 15 lateral gene transfer events.</title>
        <authorList>
            <person name="Petersen C."/>
            <person name="Sorensen T."/>
            <person name="Nielsen M.R."/>
            <person name="Sondergaard T.E."/>
            <person name="Sorensen J.L."/>
            <person name="Fitzpatrick D.A."/>
            <person name="Frisvad J.C."/>
            <person name="Nielsen K.L."/>
        </authorList>
    </citation>
    <scope>NUCLEOTIDE SEQUENCE</scope>
    <source>
        <strain evidence="2">IBT 16849</strain>
    </source>
</reference>